<evidence type="ECO:0000256" key="2">
    <source>
        <dbReference type="SAM" id="MobiDB-lite"/>
    </source>
</evidence>
<evidence type="ECO:0000313" key="4">
    <source>
        <dbReference type="EMBL" id="KAK4025867.1"/>
    </source>
</evidence>
<reference evidence="4 5" key="1">
    <citation type="journal article" date="2023" name="Nucleic Acids Res.">
        <title>The hologenome of Daphnia magna reveals possible DNA methylation and microbiome-mediated evolution of the host genome.</title>
        <authorList>
            <person name="Chaturvedi A."/>
            <person name="Li X."/>
            <person name="Dhandapani V."/>
            <person name="Marshall H."/>
            <person name="Kissane S."/>
            <person name="Cuenca-Cambronero M."/>
            <person name="Asole G."/>
            <person name="Calvet F."/>
            <person name="Ruiz-Romero M."/>
            <person name="Marangio P."/>
            <person name="Guigo R."/>
            <person name="Rago D."/>
            <person name="Mirbahai L."/>
            <person name="Eastwood N."/>
            <person name="Colbourne J.K."/>
            <person name="Zhou J."/>
            <person name="Mallon E."/>
            <person name="Orsini L."/>
        </authorList>
    </citation>
    <scope>NUCLEOTIDE SEQUENCE [LARGE SCALE GENOMIC DNA]</scope>
    <source>
        <strain evidence="4">LRV0_1</strain>
    </source>
</reference>
<comment type="caution">
    <text evidence="4">The sequence shown here is derived from an EMBL/GenBank/DDBJ whole genome shotgun (WGS) entry which is preliminary data.</text>
</comment>
<feature type="region of interest" description="Disordered" evidence="2">
    <location>
        <begin position="384"/>
        <end position="415"/>
    </location>
</feature>
<protein>
    <recommendedName>
        <fullName evidence="3">Spt20-like SEP domain-containing protein</fullName>
    </recommendedName>
</protein>
<dbReference type="InterPro" id="IPR021950">
    <property type="entry name" value="Spt20"/>
</dbReference>
<keyword evidence="5" id="KW-1185">Reference proteome</keyword>
<sequence>MENTITKLKNDKSSFSSVLDKYSRLQNERTRSDNAYKDVRLSVNLLERFVHGESLNQVVITLYPGNEGYTLALKIHNTLENETARIPYEEDELLNCIESQQLPPVLVELLDEAEADVFYEGCVFVEVKDLRNGSKQSWNVLLKPSPQTILADAQQICQEQGWGSEELIQLESILCMAMAEPLCLNPNPSIGELAVNRDSTSKQLHSTALRRNRRKWCEGRKRKQIESSPSSNNDFKLHDFLKKKSLLGRGIPPILQQPQQDKHGMPSSSSSTPSVQLDVSDVLRLAKPLERPKETGDCSMIPCEEYLYETDRVNGRVYLVRLTIFQRPAIEEFLGQLYVDRDFRDGKLTGGASCMFTLGSRIHVNRYIQQFTEIFTEEGRKSVKITHQVQGHPPRVMYTQSMREKERLREKEEKQQQLLLQQQQQQQQQLQQQQQPTVVQQLPVNKDATETQPANTAPIPNKTENHQTSGTITKTALLESLKSGQVSPAIATLVSTLLSSNPQQQQQQQQQQQIRPAAAAVGLNANVVMANGHHHQVHQQQQSLLRTPAAVRPATAVAVASGPAGSGPNVQLVTQSFSLQQGQQPQLRPNTNVRPTALAALLTNSKVTTLPPNISPGKGKFVAIDGGVNGSAGASGGNTILMGQIVRPIASGGATPVLPSYSQAIGQTTAGATVVRTIRPAIPASTAGVVRRTTEAVLVNGSGGTQRFSLTVPALSALLAGTPSADSPGANNVASSQNSPTLLERLQQQSSPSKPMVHALNNNHHQMHTIKPGLNMSNNNLNVQSINLTGVQGAVANLPTLQSIQVSIPGLAVPLSLSLAVSSSSGTTGSTTVTTAGMVGNVRLTTTGSLAGTGQPISIPLSVLQQIPNTSGSTGVQLMSSVANKDGTQPLKVAVTTGASVAQLSSGGQSSGSLLAHQQLQMALQRQVQVQLQQKMAAKQKSKPPNS</sequence>
<evidence type="ECO:0000313" key="5">
    <source>
        <dbReference type="Proteomes" id="UP001234178"/>
    </source>
</evidence>
<organism evidence="4 5">
    <name type="scientific">Daphnia magna</name>
    <dbReference type="NCBI Taxonomy" id="35525"/>
    <lineage>
        <taxon>Eukaryota</taxon>
        <taxon>Metazoa</taxon>
        <taxon>Ecdysozoa</taxon>
        <taxon>Arthropoda</taxon>
        <taxon>Crustacea</taxon>
        <taxon>Branchiopoda</taxon>
        <taxon>Diplostraca</taxon>
        <taxon>Cladocera</taxon>
        <taxon>Anomopoda</taxon>
        <taxon>Daphniidae</taxon>
        <taxon>Daphnia</taxon>
    </lineage>
</organism>
<dbReference type="Proteomes" id="UP001234178">
    <property type="component" value="Unassembled WGS sequence"/>
</dbReference>
<proteinExistence type="inferred from homology"/>
<evidence type="ECO:0000259" key="3">
    <source>
        <dbReference type="Pfam" id="PF12090"/>
    </source>
</evidence>
<feature type="region of interest" description="Disordered" evidence="2">
    <location>
        <begin position="252"/>
        <end position="274"/>
    </location>
</feature>
<dbReference type="PANTHER" id="PTHR13526:SF8">
    <property type="entry name" value="TRANSCRIPTION FACTOR SPT20 HOMOLOG"/>
    <property type="match status" value="1"/>
</dbReference>
<dbReference type="EMBL" id="JAOYFB010000038">
    <property type="protein sequence ID" value="KAK4025867.1"/>
    <property type="molecule type" value="Genomic_DNA"/>
</dbReference>
<feature type="region of interest" description="Disordered" evidence="2">
    <location>
        <begin position="449"/>
        <end position="469"/>
    </location>
</feature>
<gene>
    <name evidence="4" type="ORF">OUZ56_014909</name>
</gene>
<evidence type="ECO:0000256" key="1">
    <source>
        <dbReference type="ARBA" id="ARBA00009112"/>
    </source>
</evidence>
<dbReference type="InterPro" id="IPR046468">
    <property type="entry name" value="Spt20-like_SEP"/>
</dbReference>
<feature type="domain" description="Spt20-like SEP" evidence="3">
    <location>
        <begin position="58"/>
        <end position="193"/>
    </location>
</feature>
<name>A0ABR0AL75_9CRUS</name>
<dbReference type="Pfam" id="PF12090">
    <property type="entry name" value="Spt20_SEP"/>
    <property type="match status" value="1"/>
</dbReference>
<dbReference type="PANTHER" id="PTHR13526">
    <property type="entry name" value="TRANSCRIPTION FACTOR SPT20 HOMOLOG"/>
    <property type="match status" value="1"/>
</dbReference>
<feature type="compositionally biased region" description="Basic and acidic residues" evidence="2">
    <location>
        <begin position="402"/>
        <end position="415"/>
    </location>
</feature>
<accession>A0ABR0AL75</accession>
<comment type="similarity">
    <text evidence="1">Belongs to the SPT20 family.</text>
</comment>